<evidence type="ECO:0000313" key="3">
    <source>
        <dbReference type="Proteomes" id="UP000226442"/>
    </source>
</evidence>
<comment type="caution">
    <text evidence="2">The sequence shown here is derived from an EMBL/GenBank/DDBJ whole genome shotgun (WGS) entry which is preliminary data.</text>
</comment>
<reference evidence="2" key="1">
    <citation type="submission" date="2017-10" db="EMBL/GenBank/DDBJ databases">
        <title>Draft genome sequence of the planktic cyanobacteria Tychonema bourrellyi isolated from alpine lentic freshwater.</title>
        <authorList>
            <person name="Tett A."/>
            <person name="Armanini F."/>
            <person name="Asnicar F."/>
            <person name="Boscaini A."/>
            <person name="Pasolli E."/>
            <person name="Zolfo M."/>
            <person name="Donati C."/>
            <person name="Salmaso N."/>
            <person name="Segata N."/>
        </authorList>
    </citation>
    <scope>NUCLEOTIDE SEQUENCE</scope>
    <source>
        <strain evidence="2">FEM_GT703</strain>
    </source>
</reference>
<protein>
    <recommendedName>
        <fullName evidence="1">MAE-28990/MAE-18760-like HEPN domain-containing protein</fullName>
    </recommendedName>
</protein>
<dbReference type="Pfam" id="PF18737">
    <property type="entry name" value="HEPN_MAE_28990"/>
    <property type="match status" value="1"/>
</dbReference>
<accession>A0A2G4EWB8</accession>
<evidence type="ECO:0000313" key="2">
    <source>
        <dbReference type="EMBL" id="PHX53819.1"/>
    </source>
</evidence>
<feature type="domain" description="MAE-28990/MAE-18760-like HEPN" evidence="1">
    <location>
        <begin position="4"/>
        <end position="222"/>
    </location>
</feature>
<dbReference type="InterPro" id="IPR040788">
    <property type="entry name" value="HEPN_MAE_28990"/>
</dbReference>
<gene>
    <name evidence="2" type="ORF">CP500_019435</name>
</gene>
<keyword evidence="3" id="KW-1185">Reference proteome</keyword>
<dbReference type="EMBL" id="NXIB02000152">
    <property type="protein sequence ID" value="PHX53819.1"/>
    <property type="molecule type" value="Genomic_DNA"/>
</dbReference>
<sequence>MQTVLLDFHTRVQEVNQYFEFLEMLIQETTKSPVSADNGEQKITAIDSELAKILKANAFLLLYNLVESTMRNAIEAIFAEISSRKISFNSLRTEIKKIVIYNFKNRSPDKVHSKIKDISIDIITAGFNSRELFSGNVTRKVITETARNYGFSFDTDYSKTKHGEHLEDIMDHRNDLAHGNKSFAEVGQKVSIEDLLKVKEEVIEYLQQILQNIQDYLDKQEYLDKSIQSP</sequence>
<dbReference type="Proteomes" id="UP000226442">
    <property type="component" value="Unassembled WGS sequence"/>
</dbReference>
<dbReference type="AlphaFoldDB" id="A0A2G4EWB8"/>
<dbReference type="OrthoDB" id="571721at2"/>
<evidence type="ECO:0000259" key="1">
    <source>
        <dbReference type="Pfam" id="PF18737"/>
    </source>
</evidence>
<dbReference type="RefSeq" id="WP_096828681.1">
    <property type="nucleotide sequence ID" value="NZ_NXIB02000152.1"/>
</dbReference>
<name>A0A2G4EWB8_9CYAN</name>
<proteinExistence type="predicted"/>
<organism evidence="2 3">
    <name type="scientific">Tychonema bourrellyi FEM_GT703</name>
    <dbReference type="NCBI Taxonomy" id="2040638"/>
    <lineage>
        <taxon>Bacteria</taxon>
        <taxon>Bacillati</taxon>
        <taxon>Cyanobacteriota</taxon>
        <taxon>Cyanophyceae</taxon>
        <taxon>Oscillatoriophycideae</taxon>
        <taxon>Oscillatoriales</taxon>
        <taxon>Microcoleaceae</taxon>
        <taxon>Tychonema</taxon>
    </lineage>
</organism>